<protein>
    <recommendedName>
        <fullName evidence="5">Transmembrane protein</fullName>
    </recommendedName>
</protein>
<proteinExistence type="predicted"/>
<dbReference type="EMBL" id="JADNYJ010000004">
    <property type="protein sequence ID" value="KAF8911489.1"/>
    <property type="molecule type" value="Genomic_DNA"/>
</dbReference>
<reference evidence="3" key="1">
    <citation type="submission" date="2020-11" db="EMBL/GenBank/DDBJ databases">
        <authorList>
            <consortium name="DOE Joint Genome Institute"/>
            <person name="Ahrendt S."/>
            <person name="Riley R."/>
            <person name="Andreopoulos W."/>
            <person name="LaButti K."/>
            <person name="Pangilinan J."/>
            <person name="Ruiz-duenas F.J."/>
            <person name="Barrasa J.M."/>
            <person name="Sanchez-Garcia M."/>
            <person name="Camarero S."/>
            <person name="Miyauchi S."/>
            <person name="Serrano A."/>
            <person name="Linde D."/>
            <person name="Babiker R."/>
            <person name="Drula E."/>
            <person name="Ayuso-Fernandez I."/>
            <person name="Pacheco R."/>
            <person name="Padilla G."/>
            <person name="Ferreira P."/>
            <person name="Barriuso J."/>
            <person name="Kellner H."/>
            <person name="Castanera R."/>
            <person name="Alfaro M."/>
            <person name="Ramirez L."/>
            <person name="Pisabarro A.G."/>
            <person name="Kuo A."/>
            <person name="Tritt A."/>
            <person name="Lipzen A."/>
            <person name="He G."/>
            <person name="Yan M."/>
            <person name="Ng V."/>
            <person name="Cullen D."/>
            <person name="Martin F."/>
            <person name="Rosso M.-N."/>
            <person name="Henrissat B."/>
            <person name="Hibbett D."/>
            <person name="Martinez A.T."/>
            <person name="Grigoriev I.V."/>
        </authorList>
    </citation>
    <scope>NUCLEOTIDE SEQUENCE</scope>
    <source>
        <strain evidence="3">AH 44721</strain>
    </source>
</reference>
<feature type="transmembrane region" description="Helical" evidence="2">
    <location>
        <begin position="71"/>
        <end position="89"/>
    </location>
</feature>
<evidence type="ECO:0008006" key="5">
    <source>
        <dbReference type="Google" id="ProtNLM"/>
    </source>
</evidence>
<dbReference type="Proteomes" id="UP000724874">
    <property type="component" value="Unassembled WGS sequence"/>
</dbReference>
<accession>A0A9P5TUH0</accession>
<sequence length="301" mass="33836">MSVFRNKKTYSRPSVFNVRTLPEDVDSEKNAGPSETDPTKRHLTQEDQDKVDEEKRREATRDLIESWMDRLQLISVITTFFASTEASLITPSTDGAPSSKTSQATHMGLMGALVMHSNAAIMSFSAFFFLVRYKLKVASMEEAKTETDKYKQKALVESSTSITLEDVERGLQTKRRGKNWEHETDPVPGMILMNSSFNQDSKPIFSSNPHLVQVGPFRGSPLIHLLGQCHSLCVVLTIIGFILDLMGILCYAWDRLPLSVAVSSSAFLTLYLISGLYIWTEPEPKDGTSSFMYYSRHPHNP</sequence>
<dbReference type="AlphaFoldDB" id="A0A9P5TUH0"/>
<keyword evidence="2" id="KW-0472">Membrane</keyword>
<feature type="compositionally biased region" description="Basic and acidic residues" evidence="1">
    <location>
        <begin position="37"/>
        <end position="57"/>
    </location>
</feature>
<evidence type="ECO:0000256" key="2">
    <source>
        <dbReference type="SAM" id="Phobius"/>
    </source>
</evidence>
<feature type="transmembrane region" description="Helical" evidence="2">
    <location>
        <begin position="260"/>
        <end position="279"/>
    </location>
</feature>
<keyword evidence="2" id="KW-1133">Transmembrane helix</keyword>
<gene>
    <name evidence="3" type="ORF">CPB84DRAFT_920207</name>
</gene>
<evidence type="ECO:0000313" key="3">
    <source>
        <dbReference type="EMBL" id="KAF8911489.1"/>
    </source>
</evidence>
<dbReference type="OrthoDB" id="2653987at2759"/>
<comment type="caution">
    <text evidence="3">The sequence shown here is derived from an EMBL/GenBank/DDBJ whole genome shotgun (WGS) entry which is preliminary data.</text>
</comment>
<name>A0A9P5TUH0_GYMJU</name>
<keyword evidence="4" id="KW-1185">Reference proteome</keyword>
<evidence type="ECO:0000256" key="1">
    <source>
        <dbReference type="SAM" id="MobiDB-lite"/>
    </source>
</evidence>
<feature type="transmembrane region" description="Helical" evidence="2">
    <location>
        <begin position="232"/>
        <end position="254"/>
    </location>
</feature>
<feature type="transmembrane region" description="Helical" evidence="2">
    <location>
        <begin position="109"/>
        <end position="131"/>
    </location>
</feature>
<keyword evidence="2" id="KW-0812">Transmembrane</keyword>
<evidence type="ECO:0000313" key="4">
    <source>
        <dbReference type="Proteomes" id="UP000724874"/>
    </source>
</evidence>
<feature type="region of interest" description="Disordered" evidence="1">
    <location>
        <begin position="15"/>
        <end position="57"/>
    </location>
</feature>
<organism evidence="3 4">
    <name type="scientific">Gymnopilus junonius</name>
    <name type="common">Spectacular rustgill mushroom</name>
    <name type="synonym">Gymnopilus spectabilis subsp. junonius</name>
    <dbReference type="NCBI Taxonomy" id="109634"/>
    <lineage>
        <taxon>Eukaryota</taxon>
        <taxon>Fungi</taxon>
        <taxon>Dikarya</taxon>
        <taxon>Basidiomycota</taxon>
        <taxon>Agaricomycotina</taxon>
        <taxon>Agaricomycetes</taxon>
        <taxon>Agaricomycetidae</taxon>
        <taxon>Agaricales</taxon>
        <taxon>Agaricineae</taxon>
        <taxon>Hymenogastraceae</taxon>
        <taxon>Gymnopilus</taxon>
    </lineage>
</organism>